<evidence type="ECO:0000256" key="6">
    <source>
        <dbReference type="ARBA" id="ARBA00022997"/>
    </source>
</evidence>
<feature type="binding site" evidence="9">
    <location>
        <position position="171"/>
    </location>
    <ligand>
        <name>Zn(2+)</name>
        <dbReference type="ChEBI" id="CHEBI:29105"/>
        <note>catalytic</note>
    </ligand>
</feature>
<comment type="similarity">
    <text evidence="9 10">Belongs to the peptidase M15D family.</text>
</comment>
<keyword evidence="3 9" id="KW-0479">Metal-binding</keyword>
<keyword evidence="4 9" id="KW-0378">Hydrolase</keyword>
<dbReference type="CDD" id="cd14840">
    <property type="entry name" value="D-Ala-D-Ala_dipeptidase_Aad"/>
    <property type="match status" value="1"/>
</dbReference>
<evidence type="ECO:0000256" key="7">
    <source>
        <dbReference type="ARBA" id="ARBA00023049"/>
    </source>
</evidence>
<dbReference type="SUPFAM" id="SSF55166">
    <property type="entry name" value="Hedgehog/DD-peptidase"/>
    <property type="match status" value="1"/>
</dbReference>
<keyword evidence="5 9" id="KW-0862">Zinc</keyword>
<feature type="site" description="Transition state stabilizer" evidence="9">
    <location>
        <position position="76"/>
    </location>
</feature>
<evidence type="ECO:0000256" key="1">
    <source>
        <dbReference type="ARBA" id="ARBA00001362"/>
    </source>
</evidence>
<evidence type="ECO:0000256" key="4">
    <source>
        <dbReference type="ARBA" id="ARBA00022801"/>
    </source>
</evidence>
<keyword evidence="7 9" id="KW-0482">Metalloprotease</keyword>
<feature type="active site" description="Proton donor/acceptor" evidence="9">
    <location>
        <position position="168"/>
    </location>
</feature>
<evidence type="ECO:0000256" key="8">
    <source>
        <dbReference type="ARBA" id="ARBA00023316"/>
    </source>
</evidence>
<dbReference type="InterPro" id="IPR000755">
    <property type="entry name" value="A_A_dipeptidase"/>
</dbReference>
<sequence>MAQKSPISDSTIVDLSTLSEDFAYDMRYATTNNFLKEKVYDCDKCQLRYEAAKALVEANKQFMEKGYRIRLFDCYRSLDIQKKMWDIYPNPQYVANPYKNGSQHNRGLAVDLTIEKLDGTPVDMGTDFDHFGKEAHHDYTALSEEVLANRKLLKETLEASGFRSIRTEWWHYNFKSNYRYMPANTPQDCGE</sequence>
<evidence type="ECO:0000313" key="11">
    <source>
        <dbReference type="EMBL" id="GAA4829671.1"/>
    </source>
</evidence>
<feature type="binding site" evidence="9">
    <location>
        <position position="104"/>
    </location>
    <ligand>
        <name>Zn(2+)</name>
        <dbReference type="ChEBI" id="CHEBI:29105"/>
        <note>catalytic</note>
    </ligand>
</feature>
<dbReference type="Gene3D" id="3.30.1380.10">
    <property type="match status" value="1"/>
</dbReference>
<dbReference type="Pfam" id="PF01427">
    <property type="entry name" value="Peptidase_M15"/>
    <property type="match status" value="1"/>
</dbReference>
<evidence type="ECO:0000313" key="12">
    <source>
        <dbReference type="Proteomes" id="UP001500298"/>
    </source>
</evidence>
<dbReference type="PIRSF" id="PIRSF026671">
    <property type="entry name" value="AA_dipeptidase"/>
    <property type="match status" value="1"/>
</dbReference>
<evidence type="ECO:0000256" key="9">
    <source>
        <dbReference type="HAMAP-Rule" id="MF_01924"/>
    </source>
</evidence>
<feature type="binding site" evidence="9">
    <location>
        <position position="111"/>
    </location>
    <ligand>
        <name>Zn(2+)</name>
        <dbReference type="ChEBI" id="CHEBI:29105"/>
        <note>catalytic</note>
    </ligand>
</feature>
<protein>
    <recommendedName>
        <fullName evidence="9 10">D-alanyl-D-alanine dipeptidase</fullName>
        <shortName evidence="9 10">D-Ala-D-Ala dipeptidase</shortName>
        <ecNumber evidence="9 10">3.4.13.22</ecNumber>
    </recommendedName>
</protein>
<evidence type="ECO:0000256" key="10">
    <source>
        <dbReference type="PIRNR" id="PIRNR026671"/>
    </source>
</evidence>
<keyword evidence="2 9" id="KW-0645">Protease</keyword>
<dbReference type="EC" id="3.4.13.22" evidence="9 10"/>
<dbReference type="EMBL" id="BAABJX010000021">
    <property type="protein sequence ID" value="GAA4829671.1"/>
    <property type="molecule type" value="Genomic_DNA"/>
</dbReference>
<organism evidence="11 12">
    <name type="scientific">Algivirga pacifica</name>
    <dbReference type="NCBI Taxonomy" id="1162670"/>
    <lineage>
        <taxon>Bacteria</taxon>
        <taxon>Pseudomonadati</taxon>
        <taxon>Bacteroidota</taxon>
        <taxon>Cytophagia</taxon>
        <taxon>Cytophagales</taxon>
        <taxon>Flammeovirgaceae</taxon>
        <taxon>Algivirga</taxon>
    </lineage>
</organism>
<comment type="caution">
    <text evidence="11">The sequence shown here is derived from an EMBL/GenBank/DDBJ whole genome shotgun (WGS) entry which is preliminary data.</text>
</comment>
<dbReference type="Proteomes" id="UP001500298">
    <property type="component" value="Unassembled WGS sequence"/>
</dbReference>
<reference evidence="12" key="1">
    <citation type="journal article" date="2019" name="Int. J. Syst. Evol. Microbiol.">
        <title>The Global Catalogue of Microorganisms (GCM) 10K type strain sequencing project: providing services to taxonomists for standard genome sequencing and annotation.</title>
        <authorList>
            <consortium name="The Broad Institute Genomics Platform"/>
            <consortium name="The Broad Institute Genome Sequencing Center for Infectious Disease"/>
            <person name="Wu L."/>
            <person name="Ma J."/>
        </authorList>
    </citation>
    <scope>NUCLEOTIDE SEQUENCE [LARGE SCALE GENOMIC DNA]</scope>
    <source>
        <strain evidence="12">JCM 18326</strain>
    </source>
</reference>
<keyword evidence="6 9" id="KW-0224">Dipeptidase</keyword>
<name>A0ABP9D653_9BACT</name>
<evidence type="ECO:0000256" key="3">
    <source>
        <dbReference type="ARBA" id="ARBA00022723"/>
    </source>
</evidence>
<dbReference type="PANTHER" id="PTHR43126:SF1">
    <property type="entry name" value="D-ALANYL-D-ALANINE DIPEPTIDASE"/>
    <property type="match status" value="1"/>
</dbReference>
<dbReference type="PANTHER" id="PTHR43126">
    <property type="entry name" value="D-ALANYL-D-ALANINE DIPEPTIDASE"/>
    <property type="match status" value="1"/>
</dbReference>
<keyword evidence="8 10" id="KW-0961">Cell wall biogenesis/degradation</keyword>
<comment type="catalytic activity">
    <reaction evidence="1 9 10">
        <text>D-alanyl-D-alanine + H2O = 2 D-alanine</text>
        <dbReference type="Rhea" id="RHEA:20661"/>
        <dbReference type="ChEBI" id="CHEBI:15377"/>
        <dbReference type="ChEBI" id="CHEBI:57416"/>
        <dbReference type="ChEBI" id="CHEBI:57822"/>
        <dbReference type="EC" id="3.4.13.22"/>
    </reaction>
</comment>
<keyword evidence="12" id="KW-1185">Reference proteome</keyword>
<evidence type="ECO:0000256" key="2">
    <source>
        <dbReference type="ARBA" id="ARBA00022670"/>
    </source>
</evidence>
<gene>
    <name evidence="11" type="ORF">GCM10023331_13680</name>
</gene>
<comment type="function">
    <text evidence="9 10">Catalyzes hydrolysis of the D-alanyl-D-alanine dipeptide.</text>
</comment>
<proteinExistence type="inferred from homology"/>
<dbReference type="InterPro" id="IPR009045">
    <property type="entry name" value="Zn_M74/Hedgehog-like"/>
</dbReference>
<accession>A0ABP9D653</accession>
<comment type="cofactor">
    <cofactor evidence="9">
        <name>Zn(2+)</name>
        <dbReference type="ChEBI" id="CHEBI:29105"/>
    </cofactor>
    <text evidence="9">Binds 1 zinc ion per subunit.</text>
</comment>
<evidence type="ECO:0000256" key="5">
    <source>
        <dbReference type="ARBA" id="ARBA00022833"/>
    </source>
</evidence>
<dbReference type="HAMAP" id="MF_01924">
    <property type="entry name" value="A_A_dipeptidase"/>
    <property type="match status" value="1"/>
</dbReference>